<sequence>MANEKNRPPQHPGQNDLPPNDSPSTRQPETDASGDPLDDTGEDNQRKKPD</sequence>
<reference evidence="2 3" key="1">
    <citation type="journal article" date="2024" name="Curr. Microbiol.">
        <title>Luteibacter sahnii sp. nov., A Novel Yellow-Colored Xanthomonadin Pigment Producing Probiotic Bacterium from Healthy Rice Seed Microbiome.</title>
        <authorList>
            <person name="Jaiswal G."/>
            <person name="Rana R."/>
            <person name="Nayak P.K."/>
            <person name="Chouhan R."/>
            <person name="Gandhi S.G."/>
            <person name="Patel H.K."/>
            <person name="Patil P.B."/>
        </authorList>
    </citation>
    <scope>NUCLEOTIDE SEQUENCE [LARGE SCALE GENOMIC DNA]</scope>
    <source>
        <strain evidence="2 3">PPL201</strain>
    </source>
</reference>
<comment type="caution">
    <text evidence="2">The sequence shown here is derived from an EMBL/GenBank/DDBJ whole genome shotgun (WGS) entry which is preliminary data.</text>
</comment>
<evidence type="ECO:0000313" key="2">
    <source>
        <dbReference type="EMBL" id="MDF4024168.1"/>
    </source>
</evidence>
<keyword evidence="3" id="KW-1185">Reference proteome</keyword>
<name>A0ABT6B7X3_9GAMM</name>
<dbReference type="EMBL" id="JARJJS010000001">
    <property type="protein sequence ID" value="MDF4024168.1"/>
    <property type="molecule type" value="Genomic_DNA"/>
</dbReference>
<accession>A0ABT6B7X3</accession>
<evidence type="ECO:0000256" key="1">
    <source>
        <dbReference type="SAM" id="MobiDB-lite"/>
    </source>
</evidence>
<protein>
    <submittedName>
        <fullName evidence="2">Uncharacterized protein</fullName>
    </submittedName>
</protein>
<feature type="region of interest" description="Disordered" evidence="1">
    <location>
        <begin position="1"/>
        <end position="50"/>
    </location>
</feature>
<evidence type="ECO:0000313" key="3">
    <source>
        <dbReference type="Proteomes" id="UP001528850"/>
    </source>
</evidence>
<dbReference type="RefSeq" id="WP_320550469.1">
    <property type="nucleotide sequence ID" value="NZ_JAQLOK010000002.1"/>
</dbReference>
<dbReference type="Proteomes" id="UP001528850">
    <property type="component" value="Unassembled WGS sequence"/>
</dbReference>
<organism evidence="2 3">
    <name type="scientific">Luteibacter sahnii</name>
    <dbReference type="NCBI Taxonomy" id="3021977"/>
    <lineage>
        <taxon>Bacteria</taxon>
        <taxon>Pseudomonadati</taxon>
        <taxon>Pseudomonadota</taxon>
        <taxon>Gammaproteobacteria</taxon>
        <taxon>Lysobacterales</taxon>
        <taxon>Rhodanobacteraceae</taxon>
        <taxon>Luteibacter</taxon>
    </lineage>
</organism>
<proteinExistence type="predicted"/>
<gene>
    <name evidence="2" type="ORF">P3W24_04180</name>
</gene>